<proteinExistence type="predicted"/>
<comment type="caution">
    <text evidence="2">The sequence shown here is derived from an EMBL/GenBank/DDBJ whole genome shotgun (WGS) entry which is preliminary data.</text>
</comment>
<reference evidence="2 3" key="1">
    <citation type="submission" date="2021-06" db="EMBL/GenBank/DDBJ databases">
        <title>Caerostris extrusa draft genome.</title>
        <authorList>
            <person name="Kono N."/>
            <person name="Arakawa K."/>
        </authorList>
    </citation>
    <scope>NUCLEOTIDE SEQUENCE [LARGE SCALE GENOMIC DNA]</scope>
</reference>
<organism evidence="2 3">
    <name type="scientific">Caerostris extrusa</name>
    <name type="common">Bark spider</name>
    <name type="synonym">Caerostris bankana</name>
    <dbReference type="NCBI Taxonomy" id="172846"/>
    <lineage>
        <taxon>Eukaryota</taxon>
        <taxon>Metazoa</taxon>
        <taxon>Ecdysozoa</taxon>
        <taxon>Arthropoda</taxon>
        <taxon>Chelicerata</taxon>
        <taxon>Arachnida</taxon>
        <taxon>Araneae</taxon>
        <taxon>Araneomorphae</taxon>
        <taxon>Entelegynae</taxon>
        <taxon>Araneoidea</taxon>
        <taxon>Araneidae</taxon>
        <taxon>Caerostris</taxon>
    </lineage>
</organism>
<sequence>PTRALWKNTKAPSFLSKVTTKKHIKDPVRFTDELSQQQTRKEIFSRTSQLHPPSL</sequence>
<dbReference type="Proteomes" id="UP001054945">
    <property type="component" value="Unassembled WGS sequence"/>
</dbReference>
<name>A0AAV4XCE8_CAEEX</name>
<feature type="region of interest" description="Disordered" evidence="1">
    <location>
        <begin position="29"/>
        <end position="55"/>
    </location>
</feature>
<evidence type="ECO:0000313" key="3">
    <source>
        <dbReference type="Proteomes" id="UP001054945"/>
    </source>
</evidence>
<evidence type="ECO:0000313" key="2">
    <source>
        <dbReference type="EMBL" id="GIY92368.1"/>
    </source>
</evidence>
<feature type="non-terminal residue" evidence="2">
    <location>
        <position position="1"/>
    </location>
</feature>
<dbReference type="EMBL" id="BPLR01017529">
    <property type="protein sequence ID" value="GIY92368.1"/>
    <property type="molecule type" value="Genomic_DNA"/>
</dbReference>
<gene>
    <name evidence="2" type="ORF">CEXT_305161</name>
</gene>
<accession>A0AAV4XCE8</accession>
<protein>
    <submittedName>
        <fullName evidence="2">Uncharacterized protein</fullName>
    </submittedName>
</protein>
<keyword evidence="3" id="KW-1185">Reference proteome</keyword>
<feature type="compositionally biased region" description="Polar residues" evidence="1">
    <location>
        <begin position="45"/>
        <end position="55"/>
    </location>
</feature>
<dbReference type="AlphaFoldDB" id="A0AAV4XCE8"/>
<evidence type="ECO:0000256" key="1">
    <source>
        <dbReference type="SAM" id="MobiDB-lite"/>
    </source>
</evidence>